<dbReference type="PROSITE" id="PS00623">
    <property type="entry name" value="GMC_OXRED_1"/>
    <property type="match status" value="1"/>
</dbReference>
<keyword evidence="7" id="KW-1185">Reference proteome</keyword>
<dbReference type="PROSITE" id="PS00624">
    <property type="entry name" value="GMC_OXRED_2"/>
    <property type="match status" value="1"/>
</dbReference>
<keyword evidence="2" id="KW-0274">FAD</keyword>
<protein>
    <recommendedName>
        <fullName evidence="4 5">Glucose-methanol-choline oxidoreductase N-terminal domain-containing protein</fullName>
    </recommendedName>
</protein>
<dbReference type="Gene3D" id="2.60.40.1210">
    <property type="entry name" value="Cellobiose dehydrogenase, cytochrome domain"/>
    <property type="match status" value="1"/>
</dbReference>
<dbReference type="Pfam" id="PF16010">
    <property type="entry name" value="CDH-cyt"/>
    <property type="match status" value="1"/>
</dbReference>
<feature type="domain" description="Glucose-methanol-choline oxidoreductase N-terminal" evidence="4">
    <location>
        <begin position="335"/>
        <end position="358"/>
    </location>
</feature>
<dbReference type="Pfam" id="PF05199">
    <property type="entry name" value="GMC_oxred_C"/>
    <property type="match status" value="1"/>
</dbReference>
<comment type="similarity">
    <text evidence="1 2">Belongs to the GMC oxidoreductase family.</text>
</comment>
<evidence type="ECO:0000313" key="6">
    <source>
        <dbReference type="EMBL" id="KAE8355464.1"/>
    </source>
</evidence>
<dbReference type="Pfam" id="PF13450">
    <property type="entry name" value="NAD_binding_8"/>
    <property type="match status" value="1"/>
</dbReference>
<dbReference type="SUPFAM" id="SSF51905">
    <property type="entry name" value="FAD/NAD(P)-binding domain"/>
    <property type="match status" value="1"/>
</dbReference>
<feature type="domain" description="Glucose-methanol-choline oxidoreductase N-terminal" evidence="5">
    <location>
        <begin position="505"/>
        <end position="519"/>
    </location>
</feature>
<dbReference type="CDD" id="cd09630">
    <property type="entry name" value="CDH_like_cytochrome"/>
    <property type="match status" value="1"/>
</dbReference>
<dbReference type="InterPro" id="IPR007867">
    <property type="entry name" value="GMC_OxRtase_C"/>
</dbReference>
<dbReference type="InterPro" id="IPR000172">
    <property type="entry name" value="GMC_OxRdtase_N"/>
</dbReference>
<evidence type="ECO:0000259" key="4">
    <source>
        <dbReference type="PROSITE" id="PS00623"/>
    </source>
</evidence>
<dbReference type="PANTHER" id="PTHR47190:SF2">
    <property type="entry name" value="CELLOBIOSE DEHYDROGENASE (AFU_ORTHOLOGUE AFUA_2G17620)"/>
    <property type="match status" value="1"/>
</dbReference>
<feature type="chain" id="PRO_5024943512" description="Glucose-methanol-choline oxidoreductase N-terminal domain-containing protein" evidence="3">
    <location>
        <begin position="24"/>
        <end position="790"/>
    </location>
</feature>
<dbReference type="EMBL" id="ML739052">
    <property type="protein sequence ID" value="KAE8355464.1"/>
    <property type="molecule type" value="Genomic_DNA"/>
</dbReference>
<dbReference type="Proteomes" id="UP000327118">
    <property type="component" value="Unassembled WGS sequence"/>
</dbReference>
<evidence type="ECO:0000259" key="5">
    <source>
        <dbReference type="PROSITE" id="PS00624"/>
    </source>
</evidence>
<evidence type="ECO:0000313" key="7">
    <source>
        <dbReference type="Proteomes" id="UP000327118"/>
    </source>
</evidence>
<dbReference type="SUPFAM" id="SSF54373">
    <property type="entry name" value="FAD-linked reductases, C-terminal domain"/>
    <property type="match status" value="1"/>
</dbReference>
<dbReference type="InterPro" id="IPR053208">
    <property type="entry name" value="GMC_Oxidoreductase_CD"/>
</dbReference>
<evidence type="ECO:0000256" key="2">
    <source>
        <dbReference type="RuleBase" id="RU003968"/>
    </source>
</evidence>
<gene>
    <name evidence="6" type="ORF">BDV28DRAFT_146138</name>
</gene>
<accession>A0A5N6ZCU3</accession>
<dbReference type="InterPro" id="IPR015920">
    <property type="entry name" value="Cellobiose_DH-like_cyt"/>
</dbReference>
<dbReference type="Gene3D" id="3.50.50.60">
    <property type="entry name" value="FAD/NAD(P)-binding domain"/>
    <property type="match status" value="1"/>
</dbReference>
<dbReference type="OrthoDB" id="413885at2759"/>
<dbReference type="GO" id="GO:0050660">
    <property type="term" value="F:flavin adenine dinucleotide binding"/>
    <property type="evidence" value="ECO:0007669"/>
    <property type="project" value="InterPro"/>
</dbReference>
<dbReference type="SUPFAM" id="SSF49344">
    <property type="entry name" value="CBD9-like"/>
    <property type="match status" value="1"/>
</dbReference>
<dbReference type="AlphaFoldDB" id="A0A5N6ZCU3"/>
<keyword evidence="3" id="KW-0732">Signal</keyword>
<dbReference type="Gene3D" id="3.30.410.10">
    <property type="entry name" value="Cholesterol Oxidase, domain 2"/>
    <property type="match status" value="1"/>
</dbReference>
<keyword evidence="2" id="KW-0285">Flavoprotein</keyword>
<feature type="signal peptide" evidence="3">
    <location>
        <begin position="1"/>
        <end position="23"/>
    </location>
</feature>
<reference evidence="7" key="1">
    <citation type="submission" date="2019-04" db="EMBL/GenBank/DDBJ databases">
        <title>Friends and foes A comparative genomics studyof 23 Aspergillus species from section Flavi.</title>
        <authorList>
            <consortium name="DOE Joint Genome Institute"/>
            <person name="Kjaerbolling I."/>
            <person name="Vesth T."/>
            <person name="Frisvad J.C."/>
            <person name="Nybo J.L."/>
            <person name="Theobald S."/>
            <person name="Kildgaard S."/>
            <person name="Isbrandt T."/>
            <person name="Kuo A."/>
            <person name="Sato A."/>
            <person name="Lyhne E.K."/>
            <person name="Kogle M.E."/>
            <person name="Wiebenga A."/>
            <person name="Kun R.S."/>
            <person name="Lubbers R.J."/>
            <person name="Makela M.R."/>
            <person name="Barry K."/>
            <person name="Chovatia M."/>
            <person name="Clum A."/>
            <person name="Daum C."/>
            <person name="Haridas S."/>
            <person name="He G."/>
            <person name="LaButti K."/>
            <person name="Lipzen A."/>
            <person name="Mondo S."/>
            <person name="Riley R."/>
            <person name="Salamov A."/>
            <person name="Simmons B.A."/>
            <person name="Magnuson J.K."/>
            <person name="Henrissat B."/>
            <person name="Mortensen U.H."/>
            <person name="Larsen T.O."/>
            <person name="Devries R.P."/>
            <person name="Grigoriev I.V."/>
            <person name="Machida M."/>
            <person name="Baker S.E."/>
            <person name="Andersen M.R."/>
        </authorList>
    </citation>
    <scope>NUCLEOTIDE SEQUENCE [LARGE SCALE GENOMIC DNA]</scope>
    <source>
        <strain evidence="7">CBS 553.77</strain>
    </source>
</reference>
<dbReference type="GO" id="GO:0016614">
    <property type="term" value="F:oxidoreductase activity, acting on CH-OH group of donors"/>
    <property type="evidence" value="ECO:0007669"/>
    <property type="project" value="InterPro"/>
</dbReference>
<proteinExistence type="inferred from homology"/>
<sequence length="790" mass="83430">MRFINRLLASLLSVSTVLPKCWAQSGVPVAYTDAETGITFDTWSVPAGSGTGGLVFGVALPSSALTTDATEFIGYLQCTAQNASSAGWCGISLGGSMNNNLLFLAYPYKDSILTSLRFSSGYSMPKLYSGRANVTQIASRTNSTHFTLLFRCENCLTWDQNGQTGNATTSKGRLVLGYAQSNESPQNPSCPDNISLGQHENQGIIAATLDKTAASASYTDWVKLAKTTVPGECSGGGGGGNGTSSTPVPNAATYDYIVVGSGAGGIPVADRLSEAGHRVLLIEKGPPSSGRWGGKLKPDWLASTNLTRFDVPGLCNQIWVDATGIACTDTDQMAGCVLGGGTAVNAGLWWRPNPADWDYNFPAGWKSSDMQAPADRVFARIPGTDHPSADGKIHLQQGANVLSKGLQAAGWKPVTLNDVPGQKTKTFGPAPFMFSHGERGGPLGTYLVSANGRDNFDRWMNTTVKRVIRQGGRITGVEVEATLEGGYAGTVNVTAGTGRVILSAGAFGSPKILFRSGIGPKDQLSVVKGSPDGKTMVAESDWIELPVGHNLVDHVNTDLVVTHSDVVFYDFKAAYKSPIQSDMTSYLNDRTGILAQAAPNIGPIIFDEITGPDGIKRQIQWTARVEGSRSVPDGHSMTISQYLGRGSTSRGQMGITSGLNTVVSTVPYLRDKNDVDAVIKGIQNLQGALNGTGLTWNYPALNTSAAEFVDSTPITTGTRRANHWMGTCKLGTDDGRTGGTAVVDLNAKVYGTDNLFVVDASIFPGMITTNPSAYIVTVAEHAAERILALR</sequence>
<organism evidence="6 7">
    <name type="scientific">Aspergillus coremiiformis</name>
    <dbReference type="NCBI Taxonomy" id="138285"/>
    <lineage>
        <taxon>Eukaryota</taxon>
        <taxon>Fungi</taxon>
        <taxon>Dikarya</taxon>
        <taxon>Ascomycota</taxon>
        <taxon>Pezizomycotina</taxon>
        <taxon>Eurotiomycetes</taxon>
        <taxon>Eurotiomycetidae</taxon>
        <taxon>Eurotiales</taxon>
        <taxon>Aspergillaceae</taxon>
        <taxon>Aspergillus</taxon>
        <taxon>Aspergillus subgen. Circumdati</taxon>
    </lineage>
</organism>
<dbReference type="PANTHER" id="PTHR47190">
    <property type="entry name" value="DEHYDROGENASE, PUTATIVE-RELATED"/>
    <property type="match status" value="1"/>
</dbReference>
<evidence type="ECO:0000256" key="1">
    <source>
        <dbReference type="ARBA" id="ARBA00010790"/>
    </source>
</evidence>
<dbReference type="InterPro" id="IPR036188">
    <property type="entry name" value="FAD/NAD-bd_sf"/>
</dbReference>
<evidence type="ECO:0000256" key="3">
    <source>
        <dbReference type="SAM" id="SignalP"/>
    </source>
</evidence>
<dbReference type="Pfam" id="PF00732">
    <property type="entry name" value="GMC_oxred_N"/>
    <property type="match status" value="1"/>
</dbReference>
<name>A0A5N6ZCU3_9EURO</name>
<dbReference type="FunFam" id="2.60.40.1210:FF:000004">
    <property type="entry name" value="Cellobiose dehydrogenase"/>
    <property type="match status" value="1"/>
</dbReference>